<dbReference type="OrthoDB" id="8954335at2759"/>
<keyword evidence="3" id="KW-1185">Reference proteome</keyword>
<evidence type="ECO:0000256" key="1">
    <source>
        <dbReference type="SAM" id="MobiDB-lite"/>
    </source>
</evidence>
<comment type="caution">
    <text evidence="2">The sequence shown here is derived from an EMBL/GenBank/DDBJ whole genome shotgun (WGS) entry which is preliminary data.</text>
</comment>
<protein>
    <recommendedName>
        <fullName evidence="4">AIG1-type G domain-containing protein</fullName>
    </recommendedName>
</protein>
<dbReference type="AlphaFoldDB" id="A0A8H5MCQ9"/>
<accession>A0A8H5MCQ9</accession>
<reference evidence="2 3" key="1">
    <citation type="journal article" date="2020" name="ISME J.">
        <title>Uncovering the hidden diversity of litter-decomposition mechanisms in mushroom-forming fungi.</title>
        <authorList>
            <person name="Floudas D."/>
            <person name="Bentzer J."/>
            <person name="Ahren D."/>
            <person name="Johansson T."/>
            <person name="Persson P."/>
            <person name="Tunlid A."/>
        </authorList>
    </citation>
    <scope>NUCLEOTIDE SEQUENCE [LARGE SCALE GENOMIC DNA]</scope>
    <source>
        <strain evidence="2 3">CBS 406.79</strain>
    </source>
</reference>
<evidence type="ECO:0008006" key="4">
    <source>
        <dbReference type="Google" id="ProtNLM"/>
    </source>
</evidence>
<evidence type="ECO:0000313" key="2">
    <source>
        <dbReference type="EMBL" id="KAF5389094.1"/>
    </source>
</evidence>
<organism evidence="2 3">
    <name type="scientific">Collybiopsis confluens</name>
    <dbReference type="NCBI Taxonomy" id="2823264"/>
    <lineage>
        <taxon>Eukaryota</taxon>
        <taxon>Fungi</taxon>
        <taxon>Dikarya</taxon>
        <taxon>Basidiomycota</taxon>
        <taxon>Agaricomycotina</taxon>
        <taxon>Agaricomycetes</taxon>
        <taxon>Agaricomycetidae</taxon>
        <taxon>Agaricales</taxon>
        <taxon>Marasmiineae</taxon>
        <taxon>Omphalotaceae</taxon>
        <taxon>Collybiopsis</taxon>
    </lineage>
</organism>
<dbReference type="EMBL" id="JAACJN010000024">
    <property type="protein sequence ID" value="KAF5389094.1"/>
    <property type="molecule type" value="Genomic_DNA"/>
</dbReference>
<evidence type="ECO:0000313" key="3">
    <source>
        <dbReference type="Proteomes" id="UP000518752"/>
    </source>
</evidence>
<dbReference type="InterPro" id="IPR027417">
    <property type="entry name" value="P-loop_NTPase"/>
</dbReference>
<feature type="compositionally biased region" description="Basic and acidic residues" evidence="1">
    <location>
        <begin position="320"/>
        <end position="340"/>
    </location>
</feature>
<dbReference type="SUPFAM" id="SSF52540">
    <property type="entry name" value="P-loop containing nucleoside triphosphate hydrolases"/>
    <property type="match status" value="1"/>
</dbReference>
<dbReference type="Gene3D" id="3.40.50.300">
    <property type="entry name" value="P-loop containing nucleotide triphosphate hydrolases"/>
    <property type="match status" value="1"/>
</dbReference>
<gene>
    <name evidence="2" type="ORF">D9757_004935</name>
</gene>
<sequence length="346" mass="37868">MDNFLNAPLKAVSALSQDMKKALDSAKLKNAAMIAVMGATGSGKSTVGSYQGVSSNSSRTYPCRLFSKFINMASGTAEMVTSGGLESCTQTIQMSSLFQLGGRNVVLVDTPGFDDTNKSDADTLAVIGGHLAEAYKNGITLAGVLYLHRITDVRVTGVTARNLRVFNEIVGGKAMKNVFIVTTMWENLGSSGSNEEIERIGSQREKELESRKGFMGDAISKGAKIVRHRYNTKQSAQKIVLDLLAISDPTVLQLQKELVDDGKTLNQTGAGGELNKEMDKKLKEYQQEIEAIKADMRAREAAGNKQMDDLRREIEEANRARARIEQEKQRMQADYSEIKRRGQTGK</sequence>
<proteinExistence type="predicted"/>
<name>A0A8H5MCQ9_9AGAR</name>
<feature type="region of interest" description="Disordered" evidence="1">
    <location>
        <begin position="320"/>
        <end position="346"/>
    </location>
</feature>
<dbReference type="Proteomes" id="UP000518752">
    <property type="component" value="Unassembled WGS sequence"/>
</dbReference>